<feature type="transmembrane region" description="Helical" evidence="1">
    <location>
        <begin position="217"/>
        <end position="239"/>
    </location>
</feature>
<organism evidence="3 4">
    <name type="scientific">Plectus sambesii</name>
    <dbReference type="NCBI Taxonomy" id="2011161"/>
    <lineage>
        <taxon>Eukaryota</taxon>
        <taxon>Metazoa</taxon>
        <taxon>Ecdysozoa</taxon>
        <taxon>Nematoda</taxon>
        <taxon>Chromadorea</taxon>
        <taxon>Plectida</taxon>
        <taxon>Plectina</taxon>
        <taxon>Plectoidea</taxon>
        <taxon>Plectidae</taxon>
        <taxon>Plectus</taxon>
    </lineage>
</organism>
<keyword evidence="3" id="KW-1185">Reference proteome</keyword>
<evidence type="ECO:0000313" key="4">
    <source>
        <dbReference type="WBParaSite" id="PSAMB.scaffold39size102378.g3550.t1"/>
    </source>
</evidence>
<feature type="signal peptide" evidence="2">
    <location>
        <begin position="1"/>
        <end position="21"/>
    </location>
</feature>
<feature type="chain" id="PRO_5037173398" evidence="2">
    <location>
        <begin position="22"/>
        <end position="280"/>
    </location>
</feature>
<accession>A0A914WEC0</accession>
<dbReference type="WBParaSite" id="PSAMB.scaffold39size102378.g3550.t1">
    <property type="protein sequence ID" value="PSAMB.scaffold39size102378.g3550.t1"/>
    <property type="gene ID" value="PSAMB.scaffold39size102378.g3550"/>
</dbReference>
<reference evidence="4" key="1">
    <citation type="submission" date="2022-11" db="UniProtKB">
        <authorList>
            <consortium name="WormBaseParasite"/>
        </authorList>
    </citation>
    <scope>IDENTIFICATION</scope>
</reference>
<sequence>MYPRRLLTAVFSLLLLQRTMAVMTEVRSAVIRPLAADNKTSSITSTSTLSTTTGTTEEVTSKENADILGCQWPEDFIERFEFCANKAAIDQDDHGRPFFRLLTRRMDNSVLCWNVAHDECDDDCSALAAELNCLQSDCAAMSLDVLQELGIWQWYFMNTANARKVCAVEEGQCAVGQDALGGANTGIGTLFDGVLWRKKMRKMARDVESTFGVSIQVAVAISLAVLAAFCASCTALCAYRAGMCGDDRRVRRYSRLDEGERFEESSRALTKAVDIDGLDD</sequence>
<evidence type="ECO:0000256" key="1">
    <source>
        <dbReference type="SAM" id="Phobius"/>
    </source>
</evidence>
<dbReference type="AlphaFoldDB" id="A0A914WEC0"/>
<keyword evidence="2" id="KW-0732">Signal</keyword>
<keyword evidence="1" id="KW-0472">Membrane</keyword>
<keyword evidence="1" id="KW-1133">Transmembrane helix</keyword>
<dbReference type="Proteomes" id="UP000887566">
    <property type="component" value="Unplaced"/>
</dbReference>
<name>A0A914WEC0_9BILA</name>
<proteinExistence type="predicted"/>
<evidence type="ECO:0000256" key="2">
    <source>
        <dbReference type="SAM" id="SignalP"/>
    </source>
</evidence>
<keyword evidence="1" id="KW-0812">Transmembrane</keyword>
<protein>
    <submittedName>
        <fullName evidence="4">Transmembrane protein</fullName>
    </submittedName>
</protein>
<evidence type="ECO:0000313" key="3">
    <source>
        <dbReference type="Proteomes" id="UP000887566"/>
    </source>
</evidence>